<dbReference type="KEGG" id="dci:113468902"/>
<keyword evidence="2" id="KW-0677">Repeat</keyword>
<evidence type="ECO:0000313" key="4">
    <source>
        <dbReference type="RefSeq" id="XP_026681990.1"/>
    </source>
</evidence>
<protein>
    <submittedName>
        <fullName evidence="4">Serine/threonine-protein phosphatase 2A 55 kDa regulatory subunit B delta isoform-like</fullName>
    </submittedName>
</protein>
<reference evidence="4" key="1">
    <citation type="submission" date="2025-08" db="UniProtKB">
        <authorList>
            <consortium name="RefSeq"/>
        </authorList>
    </citation>
    <scope>IDENTIFICATION</scope>
</reference>
<proteinExistence type="predicted"/>
<keyword evidence="3" id="KW-1185">Reference proteome</keyword>
<dbReference type="STRING" id="121845.A0A3Q0J5K2"/>
<dbReference type="AlphaFoldDB" id="A0A3Q0J5K2"/>
<gene>
    <name evidence="4" type="primary">LOC113468902</name>
</gene>
<evidence type="ECO:0000256" key="2">
    <source>
        <dbReference type="ARBA" id="ARBA00022737"/>
    </source>
</evidence>
<dbReference type="InterPro" id="IPR000009">
    <property type="entry name" value="PP2A_PR55"/>
</dbReference>
<dbReference type="GeneID" id="113468902"/>
<dbReference type="PaxDb" id="121845-A0A3Q0J5K2"/>
<name>A0A3Q0J5K2_DIACI</name>
<sequence length="107" mass="12484">MFPSPQVHEYLRSKLCSLYENDCIFDKFEVCWSGTDSAIMTGSYNNFFRMFDRINKRDATLEAAREIAKPKTLLRPRKVCTGGKRKKDEISVDCLDFNKKILHTAWP</sequence>
<evidence type="ECO:0000256" key="1">
    <source>
        <dbReference type="ARBA" id="ARBA00022574"/>
    </source>
</evidence>
<accession>A0A3Q0J5K2</accession>
<dbReference type="GO" id="GO:0000159">
    <property type="term" value="C:protein phosphatase type 2A complex"/>
    <property type="evidence" value="ECO:0007669"/>
    <property type="project" value="InterPro"/>
</dbReference>
<evidence type="ECO:0000313" key="3">
    <source>
        <dbReference type="Proteomes" id="UP000079169"/>
    </source>
</evidence>
<keyword evidence="1" id="KW-0853">WD repeat</keyword>
<dbReference type="GO" id="GO:0019888">
    <property type="term" value="F:protein phosphatase regulator activity"/>
    <property type="evidence" value="ECO:0007669"/>
    <property type="project" value="InterPro"/>
</dbReference>
<dbReference type="RefSeq" id="XP_026681990.1">
    <property type="nucleotide sequence ID" value="XM_026826189.1"/>
</dbReference>
<organism evidence="3 4">
    <name type="scientific">Diaphorina citri</name>
    <name type="common">Asian citrus psyllid</name>
    <dbReference type="NCBI Taxonomy" id="121845"/>
    <lineage>
        <taxon>Eukaryota</taxon>
        <taxon>Metazoa</taxon>
        <taxon>Ecdysozoa</taxon>
        <taxon>Arthropoda</taxon>
        <taxon>Hexapoda</taxon>
        <taxon>Insecta</taxon>
        <taxon>Pterygota</taxon>
        <taxon>Neoptera</taxon>
        <taxon>Paraneoptera</taxon>
        <taxon>Hemiptera</taxon>
        <taxon>Sternorrhyncha</taxon>
        <taxon>Psylloidea</taxon>
        <taxon>Psyllidae</taxon>
        <taxon>Diaphorininae</taxon>
        <taxon>Diaphorina</taxon>
    </lineage>
</organism>
<dbReference type="PRINTS" id="PR00600">
    <property type="entry name" value="PP2APR55"/>
</dbReference>
<dbReference type="PANTHER" id="PTHR11871">
    <property type="entry name" value="PROTEIN PHOSPHATASE PP2A REGULATORY SUBUNIT B"/>
    <property type="match status" value="1"/>
</dbReference>
<dbReference type="Proteomes" id="UP000079169">
    <property type="component" value="Unplaced"/>
</dbReference>